<proteinExistence type="predicted"/>
<dbReference type="RefSeq" id="WP_230729759.1">
    <property type="nucleotide sequence ID" value="NZ_JAJNDB010000001.1"/>
</dbReference>
<reference evidence="3 4" key="1">
    <citation type="submission" date="2021-11" db="EMBL/GenBank/DDBJ databases">
        <title>Draft genome sequence of Actinomycetospora sp. SF1 isolated from the rhizosphere soil.</title>
        <authorList>
            <person name="Duangmal K."/>
            <person name="Chantavorakit T."/>
        </authorList>
    </citation>
    <scope>NUCLEOTIDE SEQUENCE [LARGE SCALE GENOMIC DNA]</scope>
    <source>
        <strain evidence="3 4">TBRC 5722</strain>
    </source>
</reference>
<feature type="region of interest" description="Disordered" evidence="1">
    <location>
        <begin position="26"/>
        <end position="53"/>
    </location>
</feature>
<evidence type="ECO:0000256" key="1">
    <source>
        <dbReference type="SAM" id="MobiDB-lite"/>
    </source>
</evidence>
<keyword evidence="2" id="KW-0732">Signal</keyword>
<dbReference type="InterPro" id="IPR015943">
    <property type="entry name" value="WD40/YVTN_repeat-like_dom_sf"/>
</dbReference>
<accession>A0ABS8P1D7</accession>
<dbReference type="InterPro" id="IPR051200">
    <property type="entry name" value="Host-pathogen_enzymatic-act"/>
</dbReference>
<dbReference type="PANTHER" id="PTHR47197">
    <property type="entry name" value="PROTEIN NIRF"/>
    <property type="match status" value="1"/>
</dbReference>
<name>A0ABS8P1D7_9PSEU</name>
<dbReference type="PROSITE" id="PS51257">
    <property type="entry name" value="PROKAR_LIPOPROTEIN"/>
    <property type="match status" value="1"/>
</dbReference>
<evidence type="ECO:0000256" key="2">
    <source>
        <dbReference type="SAM" id="SignalP"/>
    </source>
</evidence>
<organism evidence="3 4">
    <name type="scientific">Actinomycetospora endophytica</name>
    <dbReference type="NCBI Taxonomy" id="2291215"/>
    <lineage>
        <taxon>Bacteria</taxon>
        <taxon>Bacillati</taxon>
        <taxon>Actinomycetota</taxon>
        <taxon>Actinomycetes</taxon>
        <taxon>Pseudonocardiales</taxon>
        <taxon>Pseudonocardiaceae</taxon>
        <taxon>Actinomycetospora</taxon>
    </lineage>
</organism>
<dbReference type="PANTHER" id="PTHR47197:SF3">
    <property type="entry name" value="DIHYDRO-HEME D1 DEHYDROGENASE"/>
    <property type="match status" value="1"/>
</dbReference>
<dbReference type="Proteomes" id="UP001199469">
    <property type="component" value="Unassembled WGS sequence"/>
</dbReference>
<dbReference type="SUPFAM" id="SSF50974">
    <property type="entry name" value="Nitrous oxide reductase, N-terminal domain"/>
    <property type="match status" value="1"/>
</dbReference>
<comment type="caution">
    <text evidence="3">The sequence shown here is derived from an EMBL/GenBank/DDBJ whole genome shotgun (WGS) entry which is preliminary data.</text>
</comment>
<keyword evidence="4" id="KW-1185">Reference proteome</keyword>
<dbReference type="EMBL" id="JAJNDB010000001">
    <property type="protein sequence ID" value="MCD2192068.1"/>
    <property type="molecule type" value="Genomic_DNA"/>
</dbReference>
<feature type="chain" id="PRO_5047488863" evidence="2">
    <location>
        <begin position="31"/>
        <end position="343"/>
    </location>
</feature>
<feature type="signal peptide" evidence="2">
    <location>
        <begin position="1"/>
        <end position="30"/>
    </location>
</feature>
<evidence type="ECO:0000313" key="4">
    <source>
        <dbReference type="Proteomes" id="UP001199469"/>
    </source>
</evidence>
<dbReference type="Gene3D" id="2.130.10.10">
    <property type="entry name" value="YVTN repeat-like/Quinoprotein amine dehydrogenase"/>
    <property type="match status" value="2"/>
</dbReference>
<evidence type="ECO:0000313" key="3">
    <source>
        <dbReference type="EMBL" id="MCD2192068.1"/>
    </source>
</evidence>
<sequence length="343" mass="34631">MIGHRITAAVLLAVALLVGGCASPSPPGPAALGPPRPGVRPAASPADSPPLTVPPAGTVIPVGAGAEGVAVDPATHTVAVGAHDPDQLVLVDARTGQVRGRTTLPGHLRHLQNGPPGTLLVPDEDSNQLLTVALPAGAITSSLVTGISPHYVVTAPDGTLFVANEAGHSVAVVRGGRVVASLPDAVMPGGMALGGGRLGLVDVASDTLTLYDTSTLARLTTVALGDGPTHEVADDHGHLIAADTRGDALLVVSPQLPPLLQARLPLAGSPYGLAVDTPRDRLWVTLTGRNQLVGFDTRTDPPREIARYATVRQPNTVAVDPTNGTLYVTGATDGVLESVPGPP</sequence>
<dbReference type="InterPro" id="IPR011045">
    <property type="entry name" value="N2O_reductase_N"/>
</dbReference>
<gene>
    <name evidence="3" type="ORF">LQ327_01510</name>
</gene>
<feature type="compositionally biased region" description="Pro residues" evidence="1">
    <location>
        <begin position="26"/>
        <end position="38"/>
    </location>
</feature>
<protein>
    <submittedName>
        <fullName evidence="3">YncE family protein</fullName>
    </submittedName>
</protein>